<organism evidence="1 2">
    <name type="scientific">Datura stramonium</name>
    <name type="common">Jimsonweed</name>
    <name type="synonym">Common thornapple</name>
    <dbReference type="NCBI Taxonomy" id="4076"/>
    <lineage>
        <taxon>Eukaryota</taxon>
        <taxon>Viridiplantae</taxon>
        <taxon>Streptophyta</taxon>
        <taxon>Embryophyta</taxon>
        <taxon>Tracheophyta</taxon>
        <taxon>Spermatophyta</taxon>
        <taxon>Magnoliopsida</taxon>
        <taxon>eudicotyledons</taxon>
        <taxon>Gunneridae</taxon>
        <taxon>Pentapetalae</taxon>
        <taxon>asterids</taxon>
        <taxon>lamiids</taxon>
        <taxon>Solanales</taxon>
        <taxon>Solanaceae</taxon>
        <taxon>Solanoideae</taxon>
        <taxon>Datureae</taxon>
        <taxon>Datura</taxon>
    </lineage>
</organism>
<proteinExistence type="predicted"/>
<protein>
    <submittedName>
        <fullName evidence="1">Uncharacterized protein</fullName>
    </submittedName>
</protein>
<keyword evidence="2" id="KW-1185">Reference proteome</keyword>
<dbReference type="EMBL" id="JACEIK010037394">
    <property type="protein sequence ID" value="MCE5166924.1"/>
    <property type="molecule type" value="Genomic_DNA"/>
</dbReference>
<evidence type="ECO:0000313" key="1">
    <source>
        <dbReference type="EMBL" id="MCE5166924.1"/>
    </source>
</evidence>
<dbReference type="Proteomes" id="UP000823775">
    <property type="component" value="Unassembled WGS sequence"/>
</dbReference>
<gene>
    <name evidence="1" type="ORF">HAX54_029990</name>
</gene>
<accession>A0ABS8Y7E7</accession>
<feature type="non-terminal residue" evidence="1">
    <location>
        <position position="122"/>
    </location>
</feature>
<comment type="caution">
    <text evidence="1">The sequence shown here is derived from an EMBL/GenBank/DDBJ whole genome shotgun (WGS) entry which is preliminary data.</text>
</comment>
<reference evidence="1 2" key="1">
    <citation type="journal article" date="2021" name="BMC Genomics">
        <title>Datura genome reveals duplications of psychoactive alkaloid biosynthetic genes and high mutation rate following tissue culture.</title>
        <authorList>
            <person name="Rajewski A."/>
            <person name="Carter-House D."/>
            <person name="Stajich J."/>
            <person name="Litt A."/>
        </authorList>
    </citation>
    <scope>NUCLEOTIDE SEQUENCE [LARGE SCALE GENOMIC DNA]</scope>
    <source>
        <strain evidence="1">AR-01</strain>
    </source>
</reference>
<evidence type="ECO:0000313" key="2">
    <source>
        <dbReference type="Proteomes" id="UP000823775"/>
    </source>
</evidence>
<name>A0ABS8Y7E7_DATST</name>
<sequence>MAGNNRVQRRLVVHGEEEEEGEAAVIVVGRREGNDGGRDLFAGEREDHEGKRVCGWFFGGYLSKMMEGEEDEAELVVWLLILAEKGDREERRVRGEGVAIEAVVCLAVERREATVNGGHGDG</sequence>